<dbReference type="InterPro" id="IPR047557">
    <property type="entry name" value="Rcat_RBR_HOIL1"/>
</dbReference>
<feature type="region of interest" description="Disordered" evidence="18">
    <location>
        <begin position="1457"/>
        <end position="1533"/>
    </location>
</feature>
<evidence type="ECO:0000256" key="5">
    <source>
        <dbReference type="ARBA" id="ARBA00017887"/>
    </source>
</evidence>
<protein>
    <recommendedName>
        <fullName evidence="5">RanBP-type and C3HC4-type zinc finger-containing protein 1</fullName>
    </recommendedName>
    <alternativeName>
        <fullName evidence="16">Sm protein B</fullName>
    </alternativeName>
</protein>
<name>A0A9P0BB39_BRAAE</name>
<dbReference type="GO" id="GO:0071797">
    <property type="term" value="C:LUBAC complex"/>
    <property type="evidence" value="ECO:0007669"/>
    <property type="project" value="TreeGrafter"/>
</dbReference>
<dbReference type="FunFam" id="3.30.40.10:FF:000137">
    <property type="entry name" value="RanBP-type and C3HC4-type zinc finger-containing protein 1"/>
    <property type="match status" value="1"/>
</dbReference>
<dbReference type="InterPro" id="IPR047558">
    <property type="entry name" value="BRcat_RBR_HOIL1"/>
</dbReference>
<feature type="domain" description="RING-type" evidence="22">
    <location>
        <begin position="1099"/>
        <end position="1319"/>
    </location>
</feature>
<evidence type="ECO:0000256" key="14">
    <source>
        <dbReference type="ARBA" id="ARBA00023242"/>
    </source>
</evidence>
<evidence type="ECO:0000313" key="25">
    <source>
        <dbReference type="Proteomes" id="UP001154078"/>
    </source>
</evidence>
<gene>
    <name evidence="24" type="ORF">MELIAE_LOCUS8597</name>
</gene>
<dbReference type="SUPFAM" id="SSF50182">
    <property type="entry name" value="Sm-like ribonucleoproteins"/>
    <property type="match status" value="1"/>
</dbReference>
<accession>A0A9P0BB39</accession>
<feature type="compositionally biased region" description="Basic and acidic residues" evidence="18">
    <location>
        <begin position="591"/>
        <end position="604"/>
    </location>
</feature>
<keyword evidence="10 17" id="KW-0863">Zinc-finger</keyword>
<dbReference type="InterPro" id="IPR001163">
    <property type="entry name" value="Sm_dom_euk/arc"/>
</dbReference>
<evidence type="ECO:0000256" key="10">
    <source>
        <dbReference type="ARBA" id="ARBA00022771"/>
    </source>
</evidence>
<feature type="compositionally biased region" description="Polar residues" evidence="18">
    <location>
        <begin position="936"/>
        <end position="948"/>
    </location>
</feature>
<evidence type="ECO:0000256" key="18">
    <source>
        <dbReference type="SAM" id="MobiDB-lite"/>
    </source>
</evidence>
<dbReference type="GO" id="GO:0009893">
    <property type="term" value="P:positive regulation of metabolic process"/>
    <property type="evidence" value="ECO:0007669"/>
    <property type="project" value="UniProtKB-ARBA"/>
</dbReference>
<evidence type="ECO:0000256" key="8">
    <source>
        <dbReference type="ARBA" id="ARBA00022723"/>
    </source>
</evidence>
<feature type="region of interest" description="Disordered" evidence="18">
    <location>
        <begin position="1"/>
        <end position="20"/>
    </location>
</feature>
<dbReference type="SMART" id="SM00651">
    <property type="entry name" value="Sm"/>
    <property type="match status" value="1"/>
</dbReference>
<dbReference type="CDD" id="cd20345">
    <property type="entry name" value="BRcat_RBR_HOIL1"/>
    <property type="match status" value="1"/>
</dbReference>
<feature type="compositionally biased region" description="Polar residues" evidence="18">
    <location>
        <begin position="960"/>
        <end position="969"/>
    </location>
</feature>
<dbReference type="Pfam" id="PF00240">
    <property type="entry name" value="ubiquitin"/>
    <property type="match status" value="1"/>
</dbReference>
<evidence type="ECO:0000256" key="3">
    <source>
        <dbReference type="ARBA" id="ARBA00008278"/>
    </source>
</evidence>
<dbReference type="CDD" id="cd20358">
    <property type="entry name" value="Rcat_RBR_HOIL1"/>
    <property type="match status" value="1"/>
</dbReference>
<feature type="region of interest" description="Disordered" evidence="18">
    <location>
        <begin position="586"/>
        <end position="605"/>
    </location>
</feature>
<proteinExistence type="inferred from homology"/>
<feature type="compositionally biased region" description="Low complexity" evidence="18">
    <location>
        <begin position="187"/>
        <end position="197"/>
    </location>
</feature>
<dbReference type="PROSITE" id="PS50053">
    <property type="entry name" value="UBIQUITIN_2"/>
    <property type="match status" value="1"/>
</dbReference>
<dbReference type="GO" id="GO:0097039">
    <property type="term" value="P:protein linear polyubiquitination"/>
    <property type="evidence" value="ECO:0007669"/>
    <property type="project" value="TreeGrafter"/>
</dbReference>
<keyword evidence="12" id="KW-0862">Zinc</keyword>
<dbReference type="PROSITE" id="PS50199">
    <property type="entry name" value="ZF_RANBP2_2"/>
    <property type="match status" value="1"/>
</dbReference>
<dbReference type="PANTHER" id="PTHR22770:SF13">
    <property type="entry name" value="RING-TYPE DOMAIN-CONTAINING PROTEIN"/>
    <property type="match status" value="1"/>
</dbReference>
<evidence type="ECO:0000256" key="11">
    <source>
        <dbReference type="ARBA" id="ARBA00022786"/>
    </source>
</evidence>
<feature type="region of interest" description="Disordered" evidence="18">
    <location>
        <begin position="151"/>
        <end position="215"/>
    </location>
</feature>
<dbReference type="InterPro" id="IPR001876">
    <property type="entry name" value="Znf_RanBP2"/>
</dbReference>
<dbReference type="InterPro" id="IPR044066">
    <property type="entry name" value="TRIAD_supradom"/>
</dbReference>
<dbReference type="InterPro" id="IPR051628">
    <property type="entry name" value="LUBAC_E3_Ligases"/>
</dbReference>
<dbReference type="PANTHER" id="PTHR22770">
    <property type="entry name" value="UBIQUITIN CONJUGATING ENZYME 7 INTERACTING PROTEIN-RELATED"/>
    <property type="match status" value="1"/>
</dbReference>
<evidence type="ECO:0000259" key="21">
    <source>
        <dbReference type="PROSITE" id="PS50199"/>
    </source>
</evidence>
<evidence type="ECO:0000256" key="12">
    <source>
        <dbReference type="ARBA" id="ARBA00022833"/>
    </source>
</evidence>
<feature type="domain" description="Sm" evidence="23">
    <location>
        <begin position="1324"/>
        <end position="1405"/>
    </location>
</feature>
<dbReference type="OrthoDB" id="261960at2759"/>
<dbReference type="GO" id="GO:0004842">
    <property type="term" value="F:ubiquitin-protein transferase activity"/>
    <property type="evidence" value="ECO:0007669"/>
    <property type="project" value="TreeGrafter"/>
</dbReference>
<evidence type="ECO:0000256" key="4">
    <source>
        <dbReference type="ARBA" id="ARBA00009123"/>
    </source>
</evidence>
<evidence type="ECO:0000256" key="17">
    <source>
        <dbReference type="PROSITE-ProRule" id="PRU00322"/>
    </source>
</evidence>
<dbReference type="SUPFAM" id="SSF54236">
    <property type="entry name" value="Ubiquitin-like"/>
    <property type="match status" value="1"/>
</dbReference>
<evidence type="ECO:0000259" key="22">
    <source>
        <dbReference type="PROSITE" id="PS51873"/>
    </source>
</evidence>
<dbReference type="Gene3D" id="3.10.20.90">
    <property type="entry name" value="Phosphatidylinositol 3-kinase Catalytic Subunit, Chain A, domain 1"/>
    <property type="match status" value="1"/>
</dbReference>
<evidence type="ECO:0000256" key="16">
    <source>
        <dbReference type="ARBA" id="ARBA00041355"/>
    </source>
</evidence>
<evidence type="ECO:0000259" key="23">
    <source>
        <dbReference type="PROSITE" id="PS52002"/>
    </source>
</evidence>
<dbReference type="InterPro" id="IPR000626">
    <property type="entry name" value="Ubiquitin-like_dom"/>
</dbReference>
<dbReference type="GO" id="GO:0003723">
    <property type="term" value="F:RNA binding"/>
    <property type="evidence" value="ECO:0007669"/>
    <property type="project" value="UniProtKB-KW"/>
</dbReference>
<dbReference type="GO" id="GO:0008270">
    <property type="term" value="F:zinc ion binding"/>
    <property type="evidence" value="ECO:0007669"/>
    <property type="project" value="UniProtKB-KW"/>
</dbReference>
<evidence type="ECO:0000256" key="2">
    <source>
        <dbReference type="ARBA" id="ARBA00004906"/>
    </source>
</evidence>
<evidence type="ECO:0000256" key="1">
    <source>
        <dbReference type="ARBA" id="ARBA00004123"/>
    </source>
</evidence>
<evidence type="ECO:0000259" key="20">
    <source>
        <dbReference type="PROSITE" id="PS50089"/>
    </source>
</evidence>
<dbReference type="PROSITE" id="PS51873">
    <property type="entry name" value="TRIAD"/>
    <property type="match status" value="1"/>
</dbReference>
<keyword evidence="25" id="KW-1185">Reference proteome</keyword>
<dbReference type="PROSITE" id="PS01358">
    <property type="entry name" value="ZF_RANBP2_1"/>
    <property type="match status" value="2"/>
</dbReference>
<evidence type="ECO:0000256" key="13">
    <source>
        <dbReference type="ARBA" id="ARBA00022884"/>
    </source>
</evidence>
<dbReference type="InterPro" id="IPR001841">
    <property type="entry name" value="Znf_RING"/>
</dbReference>
<dbReference type="SMART" id="SM00547">
    <property type="entry name" value="ZnF_RBZ"/>
    <property type="match status" value="2"/>
</dbReference>
<dbReference type="InterPro" id="IPR013083">
    <property type="entry name" value="Znf_RING/FYVE/PHD"/>
</dbReference>
<feature type="compositionally biased region" description="Pro residues" evidence="18">
    <location>
        <begin position="1480"/>
        <end position="1493"/>
    </location>
</feature>
<reference evidence="24" key="1">
    <citation type="submission" date="2021-12" db="EMBL/GenBank/DDBJ databases">
        <authorList>
            <person name="King R."/>
        </authorList>
    </citation>
    <scope>NUCLEOTIDE SEQUENCE</scope>
</reference>
<evidence type="ECO:0000256" key="15">
    <source>
        <dbReference type="ARBA" id="ARBA00023274"/>
    </source>
</evidence>
<feature type="region of interest" description="Disordered" evidence="18">
    <location>
        <begin position="243"/>
        <end position="292"/>
    </location>
</feature>
<feature type="compositionally biased region" description="Basic and acidic residues" evidence="18">
    <location>
        <begin position="282"/>
        <end position="292"/>
    </location>
</feature>
<evidence type="ECO:0000256" key="6">
    <source>
        <dbReference type="ARBA" id="ARBA00022553"/>
    </source>
</evidence>
<dbReference type="SUPFAM" id="SSF57850">
    <property type="entry name" value="RING/U-box"/>
    <property type="match status" value="3"/>
</dbReference>
<dbReference type="PROSITE" id="PS50089">
    <property type="entry name" value="ZF_RING_2"/>
    <property type="match status" value="1"/>
</dbReference>
<keyword evidence="9" id="KW-0677">Repeat</keyword>
<keyword evidence="11" id="KW-0833">Ubl conjugation pathway</keyword>
<comment type="similarity">
    <text evidence="3">Belongs to the RBR family.</text>
</comment>
<comment type="pathway">
    <text evidence="2">Protein modification; protein ubiquitination.</text>
</comment>
<dbReference type="InterPro" id="IPR010920">
    <property type="entry name" value="LSM_dom_sf"/>
</dbReference>
<keyword evidence="6" id="KW-0597">Phosphoprotein</keyword>
<dbReference type="FunFam" id="2.30.30.100:FF:000004">
    <property type="entry name" value="Small nuclear ribonucleoprotein-associated proteins"/>
    <property type="match status" value="1"/>
</dbReference>
<dbReference type="CDD" id="cd01717">
    <property type="entry name" value="Sm_B"/>
    <property type="match status" value="1"/>
</dbReference>
<dbReference type="Pfam" id="PF01423">
    <property type="entry name" value="LSM"/>
    <property type="match status" value="1"/>
</dbReference>
<keyword evidence="8" id="KW-0479">Metal-binding</keyword>
<sequence>MSLPPSKQSAGEDPTSSKRNSGLFAFFKWFKSSASRESINSDLQSSDSSSCDSLSSVESGGTVASFSFVPPNAYANITKEKTIAAGPETDTYKARLKQRDKRRENDKNLTLRKKYNLFFNRETLLKNLVKQQKDNTKSLPLMTKTINEQINLEDKAHRRTNSDSSKTKKAGAYLHVKGKRRAPQPPQKSQSTPSTMSLKRKKRLAPPPPEKSTSETIIYADADVICNDSLALDRGVLKPLKNKEVADENSRQQAGTSSARSSFVEAPVSPRPWYKRHTSHKDKKEIAHKKELPETQIPDLTLDDAKEANKKRKSGISYLANISELDREAAEIIRKEQQQSLQEMPEFMRPRQEAKPNTDSWVSPKRRSARDLIAKFNAITSVTKVTVFGAKESKKDYFGKQHSLDESKQRQESMLESHKKRLEQIDKKNILMKSESANAIKVKPDTPKLERKSWVCPKCNVDNDYWRIICHVCSNIKPYFDDFYANKQSDTKLNELKTASPLEIRKNTTQINENPLERSKTQIGFSALATYNNAKNNNTKKSTVEKSGDEKREEKEKLKKMLIEMKNSLPKRKSNMLMKQNSRASIIMENPEQKSEDKTPEGKTQEQQVVEILIGTSETIYENIKVKKTDNPKPIKVSSSAQTSAIPKKLVPPNTISSILKLEESKRNNFELMRPKDFEDIYSDKNSKSAARIYANMAQSEELSLFFNVPKKMSDLKSDMSQADVNTDTIEINRLLRRLETAIAKGDLTEAASFAKELAHLKVNCSVVRQKNEDGGGLIKEKKIGFQIEMYVEDKISHRGPFPIQVTENQTVAELKQQIEKEFEIPADVQRWILGKELVTNDNATLKDHKVTSEGCPVFLYLVAPDAEKRKSQILKPEDVPAIPNKETNESADKLVKKENELPKIVQVIPKVVETIKTENTTSENTGKVTKVLVTSKSSEGSSSNQANLPVKINEVKVKPSTSNENKPSSVKPEVVKSELMIASVTTHLPVLQHKILEEKIDVEVRDLASGGPRISPKKAVLEEDFDEYKNNTLTPKEWECCVCTLLNPVTSSICNACSAIRVKAPAKKSVKLKKAPQPQQTYQQLMSLDNDDLVENNEVFECLVCFTEVPIKQGVTLRECLHQFCKECLAHTVEYSEEAEVKCPYRDSDYSCNIALQDREIKALVRPEIYDQFLAKSITQAENKTDKSFHCKTPDCKGWCIFEDNVNEFRCPVCRRTNCLTCQAIHMGENCKQYQERVKDKSENDEEAKRTKEWLEEMVNKGEALTCPTCKVVLMKKWGCDWLRCSMCKTEICWVTRGPRWGPAGKGDTSGGFPTQKARMTIGKNNKMIQHINYRVRVTLQDSRTFIGTFKAFDKHMNMILGDCEEFRKIKAKNSKVEREEKRVLGFVLLRGESIVSLTVEGPPPPEEGLPRVPIPGAAPGPGIGKTAGRGMPAGMAGVPVGLQGPVRGVGGPSQQVMTPGGRGQVAAPPQMNQGPPRMGGPPPGMMGPPPGMMGMPPNMGMGRGGPPPPMGMRGPPPGMMRGGPPGPPRPY</sequence>
<dbReference type="GO" id="GO:0043161">
    <property type="term" value="P:proteasome-mediated ubiquitin-dependent protein catabolic process"/>
    <property type="evidence" value="ECO:0007669"/>
    <property type="project" value="TreeGrafter"/>
</dbReference>
<dbReference type="GO" id="GO:1990904">
    <property type="term" value="C:ribonucleoprotein complex"/>
    <property type="evidence" value="ECO:0007669"/>
    <property type="project" value="UniProtKB-KW"/>
</dbReference>
<dbReference type="EMBL" id="OV121136">
    <property type="protein sequence ID" value="CAH0558031.1"/>
    <property type="molecule type" value="Genomic_DNA"/>
</dbReference>
<dbReference type="Gene3D" id="2.30.30.100">
    <property type="match status" value="1"/>
</dbReference>
<feature type="compositionally biased region" description="Basic and acidic residues" evidence="18">
    <location>
        <begin position="542"/>
        <end position="555"/>
    </location>
</feature>
<dbReference type="Gene3D" id="3.30.40.10">
    <property type="entry name" value="Zinc/RING finger domain, C3HC4 (zinc finger)"/>
    <property type="match status" value="1"/>
</dbReference>
<dbReference type="CDD" id="cd16633">
    <property type="entry name" value="mRING-HC-C3HC3D_RBR_HOIL1"/>
    <property type="match status" value="1"/>
</dbReference>
<evidence type="ECO:0000313" key="24">
    <source>
        <dbReference type="EMBL" id="CAH0558031.1"/>
    </source>
</evidence>
<evidence type="ECO:0000259" key="19">
    <source>
        <dbReference type="PROSITE" id="PS50053"/>
    </source>
</evidence>
<feature type="compositionally biased region" description="Pro residues" evidence="18">
    <location>
        <begin position="1507"/>
        <end position="1533"/>
    </location>
</feature>
<evidence type="ECO:0000256" key="9">
    <source>
        <dbReference type="ARBA" id="ARBA00022737"/>
    </source>
</evidence>
<dbReference type="PROSITE" id="PS00518">
    <property type="entry name" value="ZF_RING_1"/>
    <property type="match status" value="1"/>
</dbReference>
<keyword evidence="14" id="KW-0539">Nucleus</keyword>
<dbReference type="GO" id="GO:0005634">
    <property type="term" value="C:nucleus"/>
    <property type="evidence" value="ECO:0007669"/>
    <property type="project" value="UniProtKB-SubCell"/>
</dbReference>
<comment type="similarity">
    <text evidence="4">Belongs to the snRNP SmB/SmN family.</text>
</comment>
<keyword evidence="13" id="KW-0694">RNA-binding</keyword>
<dbReference type="PROSITE" id="PS52002">
    <property type="entry name" value="SM"/>
    <property type="match status" value="1"/>
</dbReference>
<feature type="region of interest" description="Disordered" evidence="18">
    <location>
        <begin position="936"/>
        <end position="972"/>
    </location>
</feature>
<dbReference type="GO" id="GO:0043130">
    <property type="term" value="F:ubiquitin binding"/>
    <property type="evidence" value="ECO:0007669"/>
    <property type="project" value="TreeGrafter"/>
</dbReference>
<dbReference type="Proteomes" id="UP001154078">
    <property type="component" value="Chromosome 5"/>
</dbReference>
<feature type="compositionally biased region" description="Polar residues" evidence="18">
    <location>
        <begin position="251"/>
        <end position="261"/>
    </location>
</feature>
<keyword evidence="7" id="KW-0808">Transferase</keyword>
<feature type="domain" description="RanBP2-type" evidence="21">
    <location>
        <begin position="1035"/>
        <end position="1064"/>
    </location>
</feature>
<comment type="subcellular location">
    <subcellularLocation>
        <location evidence="1">Nucleus</location>
    </subcellularLocation>
</comment>
<dbReference type="InterPro" id="IPR017907">
    <property type="entry name" value="Znf_RING_CS"/>
</dbReference>
<dbReference type="InterPro" id="IPR029071">
    <property type="entry name" value="Ubiquitin-like_domsf"/>
</dbReference>
<evidence type="ECO:0000256" key="7">
    <source>
        <dbReference type="ARBA" id="ARBA00022679"/>
    </source>
</evidence>
<feature type="domain" description="RING-type" evidence="20">
    <location>
        <begin position="1103"/>
        <end position="1145"/>
    </location>
</feature>
<dbReference type="InterPro" id="IPR047575">
    <property type="entry name" value="Sm"/>
</dbReference>
<feature type="domain" description="Ubiquitin-like" evidence="19">
    <location>
        <begin position="786"/>
        <end position="854"/>
    </location>
</feature>
<organism evidence="24 25">
    <name type="scientific">Brassicogethes aeneus</name>
    <name type="common">Rape pollen beetle</name>
    <name type="synonym">Meligethes aeneus</name>
    <dbReference type="NCBI Taxonomy" id="1431903"/>
    <lineage>
        <taxon>Eukaryota</taxon>
        <taxon>Metazoa</taxon>
        <taxon>Ecdysozoa</taxon>
        <taxon>Arthropoda</taxon>
        <taxon>Hexapoda</taxon>
        <taxon>Insecta</taxon>
        <taxon>Pterygota</taxon>
        <taxon>Neoptera</taxon>
        <taxon>Endopterygota</taxon>
        <taxon>Coleoptera</taxon>
        <taxon>Polyphaga</taxon>
        <taxon>Cucujiformia</taxon>
        <taxon>Nitidulidae</taxon>
        <taxon>Meligethinae</taxon>
        <taxon>Brassicogethes</taxon>
    </lineage>
</organism>
<keyword evidence="15" id="KW-0687">Ribonucleoprotein</keyword>
<dbReference type="InterPro" id="IPR047559">
    <property type="entry name" value="HOIL1_RBR_mRING-HC-C3HC3D"/>
</dbReference>
<feature type="region of interest" description="Disordered" evidence="18">
    <location>
        <begin position="536"/>
        <end position="555"/>
    </location>
</feature>